<keyword evidence="5" id="KW-1185">Reference proteome</keyword>
<keyword evidence="2" id="KW-0732">Signal</keyword>
<keyword evidence="1" id="KW-1015">Disulfide bond</keyword>
<evidence type="ECO:0000313" key="4">
    <source>
        <dbReference type="EMBL" id="KAJ1370932.1"/>
    </source>
</evidence>
<evidence type="ECO:0000256" key="2">
    <source>
        <dbReference type="SAM" id="SignalP"/>
    </source>
</evidence>
<dbReference type="EMBL" id="JAHQIW010006873">
    <property type="protein sequence ID" value="KAJ1370932.1"/>
    <property type="molecule type" value="Genomic_DNA"/>
</dbReference>
<reference evidence="4" key="1">
    <citation type="submission" date="2021-06" db="EMBL/GenBank/DDBJ databases">
        <title>Parelaphostrongylus tenuis whole genome reference sequence.</title>
        <authorList>
            <person name="Garwood T.J."/>
            <person name="Larsen P.A."/>
            <person name="Fountain-Jones N.M."/>
            <person name="Garbe J.R."/>
            <person name="Macchietto M.G."/>
            <person name="Kania S.A."/>
            <person name="Gerhold R.W."/>
            <person name="Richards J.E."/>
            <person name="Wolf T.M."/>
        </authorList>
    </citation>
    <scope>NUCLEOTIDE SEQUENCE</scope>
    <source>
        <strain evidence="4">MNPRO001-30</strain>
        <tissue evidence="4">Meninges</tissue>
    </source>
</reference>
<protein>
    <recommendedName>
        <fullName evidence="3">Saposin B-type domain-containing protein</fullName>
    </recommendedName>
</protein>
<feature type="domain" description="Saposin B-type" evidence="3">
    <location>
        <begin position="23"/>
        <end position="109"/>
    </location>
</feature>
<dbReference type="Gene3D" id="1.10.225.10">
    <property type="entry name" value="Saposin-like"/>
    <property type="match status" value="1"/>
</dbReference>
<evidence type="ECO:0000256" key="1">
    <source>
        <dbReference type="ARBA" id="ARBA00023157"/>
    </source>
</evidence>
<dbReference type="AlphaFoldDB" id="A0AAD5R789"/>
<dbReference type="PROSITE" id="PS50015">
    <property type="entry name" value="SAP_B"/>
    <property type="match status" value="1"/>
</dbReference>
<sequence length="111" mass="12368">MFPSSRVLYILVIGTALVNQSCGQSQCQQCISFYTALDNTLSDTGSIAAYLDSALMTACETRVPANSTQYCKQYGMQILEGMRSTWRQQRATFNAYESCLRVGLCPYYSRG</sequence>
<feature type="chain" id="PRO_5042092897" description="Saposin B-type domain-containing protein" evidence="2">
    <location>
        <begin position="24"/>
        <end position="111"/>
    </location>
</feature>
<dbReference type="InterPro" id="IPR011001">
    <property type="entry name" value="Saposin-like"/>
</dbReference>
<feature type="signal peptide" evidence="2">
    <location>
        <begin position="1"/>
        <end position="23"/>
    </location>
</feature>
<organism evidence="4 5">
    <name type="scientific">Parelaphostrongylus tenuis</name>
    <name type="common">Meningeal worm</name>
    <dbReference type="NCBI Taxonomy" id="148309"/>
    <lineage>
        <taxon>Eukaryota</taxon>
        <taxon>Metazoa</taxon>
        <taxon>Ecdysozoa</taxon>
        <taxon>Nematoda</taxon>
        <taxon>Chromadorea</taxon>
        <taxon>Rhabditida</taxon>
        <taxon>Rhabditina</taxon>
        <taxon>Rhabditomorpha</taxon>
        <taxon>Strongyloidea</taxon>
        <taxon>Metastrongylidae</taxon>
        <taxon>Parelaphostrongylus</taxon>
    </lineage>
</organism>
<dbReference type="InterPro" id="IPR008139">
    <property type="entry name" value="SaposinB_dom"/>
</dbReference>
<accession>A0AAD5R789</accession>
<evidence type="ECO:0000259" key="3">
    <source>
        <dbReference type="PROSITE" id="PS50015"/>
    </source>
</evidence>
<proteinExistence type="predicted"/>
<name>A0AAD5R789_PARTN</name>
<comment type="caution">
    <text evidence="4">The sequence shown here is derived from an EMBL/GenBank/DDBJ whole genome shotgun (WGS) entry which is preliminary data.</text>
</comment>
<dbReference type="SUPFAM" id="SSF47862">
    <property type="entry name" value="Saposin"/>
    <property type="match status" value="1"/>
</dbReference>
<evidence type="ECO:0000313" key="5">
    <source>
        <dbReference type="Proteomes" id="UP001196413"/>
    </source>
</evidence>
<dbReference type="Proteomes" id="UP001196413">
    <property type="component" value="Unassembled WGS sequence"/>
</dbReference>
<gene>
    <name evidence="4" type="ORF">KIN20_032759</name>
</gene>